<evidence type="ECO:0000313" key="1">
    <source>
        <dbReference type="EMBL" id="QIO09509.1"/>
    </source>
</evidence>
<organism evidence="1 2">
    <name type="scientific">Acinetobacter lanii</name>
    <dbReference type="NCBI Taxonomy" id="2715163"/>
    <lineage>
        <taxon>Bacteria</taxon>
        <taxon>Pseudomonadati</taxon>
        <taxon>Pseudomonadota</taxon>
        <taxon>Gammaproteobacteria</taxon>
        <taxon>Moraxellales</taxon>
        <taxon>Moraxellaceae</taxon>
        <taxon>Acinetobacter</taxon>
    </lineage>
</organism>
<dbReference type="AlphaFoldDB" id="A0A6G8S5P9"/>
<protein>
    <submittedName>
        <fullName evidence="1">Uncharacterized protein</fullName>
    </submittedName>
</protein>
<sequence length="346" mass="39962">MDGSQVSNPTPAQQLAQALMLEQVAFIKQQLLNTHHNQYLKNFIQHLYSQADQIQLKDVILLEQLQQVVQKYAFDLNLGPELLEFIGVVAQKVHQYAVNSTVSIHDLCSDQVFEDWIYKIFELEQVRHYLKDNLQHNPKAQLVSLQLANQILESNTPWLDHLRKLSLKQHGIGAKLVSFVQDQQQNIELKLEQQLAQALLKQLGQIITLSNAELTEISLELWSDIKNKTLAEVSSQIQALDLEDFFVLVYETWRTLRQIPFMQSLIQSVVEAFYDYFGAYSLQSLLLAVGIEENDLYEETDRFVPHVLKALDQRELLDGILTTLIQPFYSALNTEQLIESFLQNRK</sequence>
<dbReference type="KEGG" id="alj:G8D99_11105"/>
<name>A0A6G8S5P9_9GAMM</name>
<evidence type="ECO:0000313" key="2">
    <source>
        <dbReference type="Proteomes" id="UP000501939"/>
    </source>
</evidence>
<gene>
    <name evidence="1" type="ORF">G8D99_11105</name>
</gene>
<keyword evidence="2" id="KW-1185">Reference proteome</keyword>
<dbReference type="EMBL" id="CP049916">
    <property type="protein sequence ID" value="QIO09509.1"/>
    <property type="molecule type" value="Genomic_DNA"/>
</dbReference>
<proteinExistence type="predicted"/>
<dbReference type="Proteomes" id="UP000501939">
    <property type="component" value="Chromosome"/>
</dbReference>
<reference evidence="1 2" key="1">
    <citation type="submission" date="2020-03" db="EMBL/GenBank/DDBJ databases">
        <authorList>
            <person name="Zhu W."/>
        </authorList>
    </citation>
    <scope>NUCLEOTIDE SEQUENCE [LARGE SCALE GENOMIC DNA]</scope>
    <source>
        <strain evidence="1 2">185</strain>
    </source>
</reference>
<accession>A0A6G8S5P9</accession>